<dbReference type="CDD" id="cd16025">
    <property type="entry name" value="PAS_like"/>
    <property type="match status" value="1"/>
</dbReference>
<keyword evidence="4" id="KW-0106">Calcium</keyword>
<evidence type="ECO:0000256" key="2">
    <source>
        <dbReference type="ARBA" id="ARBA00022723"/>
    </source>
</evidence>
<gene>
    <name evidence="6" type="ORF">BDZ85DRAFT_210982</name>
</gene>
<dbReference type="GO" id="GO:0004065">
    <property type="term" value="F:arylsulfatase activity"/>
    <property type="evidence" value="ECO:0007669"/>
    <property type="project" value="TreeGrafter"/>
</dbReference>
<keyword evidence="3" id="KW-0378">Hydrolase</keyword>
<dbReference type="PANTHER" id="PTHR42693:SF33">
    <property type="entry name" value="ARYLSULFATASE"/>
    <property type="match status" value="1"/>
</dbReference>
<dbReference type="SUPFAM" id="SSF53649">
    <property type="entry name" value="Alkaline phosphatase-like"/>
    <property type="match status" value="1"/>
</dbReference>
<dbReference type="EMBL" id="ML992502">
    <property type="protein sequence ID" value="KAF2226276.1"/>
    <property type="molecule type" value="Genomic_DNA"/>
</dbReference>
<feature type="domain" description="Sulfatase N-terminal" evidence="5">
    <location>
        <begin position="4"/>
        <end position="436"/>
    </location>
</feature>
<organism evidence="6 7">
    <name type="scientific">Elsinoe ampelina</name>
    <dbReference type="NCBI Taxonomy" id="302913"/>
    <lineage>
        <taxon>Eukaryota</taxon>
        <taxon>Fungi</taxon>
        <taxon>Dikarya</taxon>
        <taxon>Ascomycota</taxon>
        <taxon>Pezizomycotina</taxon>
        <taxon>Dothideomycetes</taxon>
        <taxon>Dothideomycetidae</taxon>
        <taxon>Myriangiales</taxon>
        <taxon>Elsinoaceae</taxon>
        <taxon>Elsinoe</taxon>
    </lineage>
</organism>
<evidence type="ECO:0000313" key="6">
    <source>
        <dbReference type="EMBL" id="KAF2226276.1"/>
    </source>
</evidence>
<dbReference type="PROSITE" id="PS00149">
    <property type="entry name" value="SULFATASE_2"/>
    <property type="match status" value="1"/>
</dbReference>
<dbReference type="InterPro" id="IPR024607">
    <property type="entry name" value="Sulfatase_CS"/>
</dbReference>
<proteinExistence type="inferred from homology"/>
<evidence type="ECO:0000256" key="4">
    <source>
        <dbReference type="ARBA" id="ARBA00022837"/>
    </source>
</evidence>
<dbReference type="AlphaFoldDB" id="A0A6A6GKL0"/>
<dbReference type="InterPro" id="IPR000917">
    <property type="entry name" value="Sulfatase_N"/>
</dbReference>
<dbReference type="InterPro" id="IPR017850">
    <property type="entry name" value="Alkaline_phosphatase_core_sf"/>
</dbReference>
<keyword evidence="2" id="KW-0479">Metal-binding</keyword>
<dbReference type="Proteomes" id="UP000799538">
    <property type="component" value="Unassembled WGS sequence"/>
</dbReference>
<evidence type="ECO:0000256" key="1">
    <source>
        <dbReference type="ARBA" id="ARBA00008779"/>
    </source>
</evidence>
<accession>A0A6A6GKL0</accession>
<protein>
    <submittedName>
        <fullName evidence="6">Arylsulfatase</fullName>
    </submittedName>
</protein>
<name>A0A6A6GKL0_9PEZI</name>
<dbReference type="Gene3D" id="3.30.1120.10">
    <property type="match status" value="1"/>
</dbReference>
<keyword evidence="7" id="KW-1185">Reference proteome</keyword>
<dbReference type="PANTHER" id="PTHR42693">
    <property type="entry name" value="ARYLSULFATASE FAMILY MEMBER"/>
    <property type="match status" value="1"/>
</dbReference>
<dbReference type="InterPro" id="IPR050738">
    <property type="entry name" value="Sulfatase"/>
</dbReference>
<dbReference type="Pfam" id="PF00884">
    <property type="entry name" value="Sulfatase"/>
    <property type="match status" value="1"/>
</dbReference>
<dbReference type="OrthoDB" id="103349at2759"/>
<evidence type="ECO:0000256" key="3">
    <source>
        <dbReference type="ARBA" id="ARBA00022801"/>
    </source>
</evidence>
<comment type="similarity">
    <text evidence="1">Belongs to the sulfatase family.</text>
</comment>
<dbReference type="GO" id="GO:0046872">
    <property type="term" value="F:metal ion binding"/>
    <property type="evidence" value="ECO:0007669"/>
    <property type="project" value="UniProtKB-KW"/>
</dbReference>
<sequence length="555" mass="61329">MGRPNFLVIVADDLGFSDVGCFGSEIKTPNIDSLAREGLRFTDFHAAPACSPTRSMLMSGTDHHIAGVGSMAESIREFQRGKAGYEGYLNDRVAPLPELLRDAGYKTYMSGKWHLGLTEGKWPKDRGFDRSFSLLPGAANHYGYEPHLLPGDKRPKLLAETNVFYVEDSTKIEPHDLGPDFYSTDAFGDKLTSYLSSRSSEDKESPFFGYLAYSAPHWPLQAPDADIATYKGQYDAGPEALRQQRLASLKATGLVPDHAIPHDVVAPNKDRLMSKDWDALSASEKAFSSKTMEVYAAMVTHMDTSIGKVLSYLRSTGELSNTFILFMSDNGAEGLLLESIPIINENIFTHIEKYYNNSLDNIGRRDSYVWYGPHWASAGTAPGRLYKGFTAEGGIRVPLIVNWKDFHPDDAKMGSIDHSFCTVMDVLPTILELAGVSHPGTSYKGRPVAAVRGSSWVPYLTGSQPAIHAEETVTGWELFGRLAVRKGKWKATFIPQPYGPEMWQLFDLQADPGETRDLAGEQRGRLKELLEAWAGYMRECGVVGEAPEYGVLVVD</sequence>
<evidence type="ECO:0000259" key="5">
    <source>
        <dbReference type="Pfam" id="PF00884"/>
    </source>
</evidence>
<evidence type="ECO:0000313" key="7">
    <source>
        <dbReference type="Proteomes" id="UP000799538"/>
    </source>
</evidence>
<reference evidence="7" key="1">
    <citation type="journal article" date="2020" name="Stud. Mycol.">
        <title>101 Dothideomycetes genomes: A test case for predicting lifestyles and emergence of pathogens.</title>
        <authorList>
            <person name="Haridas S."/>
            <person name="Albert R."/>
            <person name="Binder M."/>
            <person name="Bloem J."/>
            <person name="LaButti K."/>
            <person name="Salamov A."/>
            <person name="Andreopoulos B."/>
            <person name="Baker S."/>
            <person name="Barry K."/>
            <person name="Bills G."/>
            <person name="Bluhm B."/>
            <person name="Cannon C."/>
            <person name="Castanera R."/>
            <person name="Culley D."/>
            <person name="Daum C."/>
            <person name="Ezra D."/>
            <person name="Gonzalez J."/>
            <person name="Henrissat B."/>
            <person name="Kuo A."/>
            <person name="Liang C."/>
            <person name="Lipzen A."/>
            <person name="Lutzoni F."/>
            <person name="Magnuson J."/>
            <person name="Mondo S."/>
            <person name="Nolan M."/>
            <person name="Ohm R."/>
            <person name="Pangilinan J."/>
            <person name="Park H.-J."/>
            <person name="Ramirez L."/>
            <person name="Alfaro M."/>
            <person name="Sun H."/>
            <person name="Tritt A."/>
            <person name="Yoshinaga Y."/>
            <person name="Zwiers L.-H."/>
            <person name="Turgeon B."/>
            <person name="Goodwin S."/>
            <person name="Spatafora J."/>
            <person name="Crous P."/>
            <person name="Grigoriev I."/>
        </authorList>
    </citation>
    <scope>NUCLEOTIDE SEQUENCE [LARGE SCALE GENOMIC DNA]</scope>
    <source>
        <strain evidence="7">CECT 20119</strain>
    </source>
</reference>
<dbReference type="Gene3D" id="3.40.720.10">
    <property type="entry name" value="Alkaline Phosphatase, subunit A"/>
    <property type="match status" value="1"/>
</dbReference>